<evidence type="ECO:0000256" key="5">
    <source>
        <dbReference type="SAM" id="SignalP"/>
    </source>
</evidence>
<protein>
    <recommendedName>
        <fullName evidence="8">CTCK domain-containing protein</fullName>
    </recommendedName>
</protein>
<evidence type="ECO:0000313" key="6">
    <source>
        <dbReference type="EnsemblMetazoa" id="G11755.1:cds"/>
    </source>
</evidence>
<feature type="chain" id="PRO_5036451615" description="CTCK domain-containing protein" evidence="5">
    <location>
        <begin position="26"/>
        <end position="153"/>
    </location>
</feature>
<dbReference type="Proteomes" id="UP000005408">
    <property type="component" value="Unassembled WGS sequence"/>
</dbReference>
<keyword evidence="7" id="KW-1185">Reference proteome</keyword>
<feature type="signal peptide" evidence="5">
    <location>
        <begin position="1"/>
        <end position="25"/>
    </location>
</feature>
<dbReference type="Pfam" id="PF06083">
    <property type="entry name" value="IL17"/>
    <property type="match status" value="1"/>
</dbReference>
<evidence type="ECO:0000313" key="7">
    <source>
        <dbReference type="Proteomes" id="UP000005408"/>
    </source>
</evidence>
<dbReference type="AlphaFoldDB" id="A0A8W8I0B0"/>
<dbReference type="GO" id="GO:0005125">
    <property type="term" value="F:cytokine activity"/>
    <property type="evidence" value="ECO:0007669"/>
    <property type="project" value="InterPro"/>
</dbReference>
<evidence type="ECO:0000256" key="4">
    <source>
        <dbReference type="ARBA" id="ARBA00022729"/>
    </source>
</evidence>
<organism evidence="6 7">
    <name type="scientific">Magallana gigas</name>
    <name type="common">Pacific oyster</name>
    <name type="synonym">Crassostrea gigas</name>
    <dbReference type="NCBI Taxonomy" id="29159"/>
    <lineage>
        <taxon>Eukaryota</taxon>
        <taxon>Metazoa</taxon>
        <taxon>Spiralia</taxon>
        <taxon>Lophotrochozoa</taxon>
        <taxon>Mollusca</taxon>
        <taxon>Bivalvia</taxon>
        <taxon>Autobranchia</taxon>
        <taxon>Pteriomorphia</taxon>
        <taxon>Ostreida</taxon>
        <taxon>Ostreoidea</taxon>
        <taxon>Ostreidae</taxon>
        <taxon>Magallana</taxon>
    </lineage>
</organism>
<dbReference type="InterPro" id="IPR029034">
    <property type="entry name" value="Cystine-knot_cytokine"/>
</dbReference>
<comment type="subcellular location">
    <subcellularLocation>
        <location evidence="1">Secreted</location>
    </subcellularLocation>
</comment>
<comment type="similarity">
    <text evidence="2">Belongs to the IL-17 family.</text>
</comment>
<accession>A0A8W8I0B0</accession>
<keyword evidence="3" id="KW-0964">Secreted</keyword>
<evidence type="ECO:0000256" key="2">
    <source>
        <dbReference type="ARBA" id="ARBA00007236"/>
    </source>
</evidence>
<name>A0A8W8I0B0_MAGGI</name>
<dbReference type="Gene3D" id="2.10.90.10">
    <property type="entry name" value="Cystine-knot cytokines"/>
    <property type="match status" value="1"/>
</dbReference>
<dbReference type="GO" id="GO:0005576">
    <property type="term" value="C:extracellular region"/>
    <property type="evidence" value="ECO:0007669"/>
    <property type="project" value="UniProtKB-SubCell"/>
</dbReference>
<dbReference type="SUPFAM" id="SSF57501">
    <property type="entry name" value="Cystine-knot cytokines"/>
    <property type="match status" value="1"/>
</dbReference>
<keyword evidence="4 5" id="KW-0732">Signal</keyword>
<dbReference type="EnsemblMetazoa" id="G11755.1">
    <property type="protein sequence ID" value="G11755.1:cds"/>
    <property type="gene ID" value="G11755"/>
</dbReference>
<evidence type="ECO:0000256" key="3">
    <source>
        <dbReference type="ARBA" id="ARBA00022525"/>
    </source>
</evidence>
<proteinExistence type="inferred from homology"/>
<dbReference type="InterPro" id="IPR010345">
    <property type="entry name" value="IL-17_fam"/>
</dbReference>
<reference evidence="6" key="1">
    <citation type="submission" date="2022-08" db="UniProtKB">
        <authorList>
            <consortium name="EnsemblMetazoa"/>
        </authorList>
    </citation>
    <scope>IDENTIFICATION</scope>
    <source>
        <strain evidence="6">05x7-T-G4-1.051#20</strain>
    </source>
</reference>
<evidence type="ECO:0000256" key="1">
    <source>
        <dbReference type="ARBA" id="ARBA00004613"/>
    </source>
</evidence>
<evidence type="ECO:0008006" key="8">
    <source>
        <dbReference type="Google" id="ProtNLM"/>
    </source>
</evidence>
<sequence>MKGMVPDIQRLLIGMLMLLPLPTRGRSIPQHFNPAAEWFFLQAIGTPHQCRADFVPALQCPASPLEHSPFDDNEFLGKRSTCPWVMCRDSNSHRQPRDIYYAKCLCTGCKGQSGEYSCQPIYTVVTVSRVTSRGIHDDDSLRVPLGCTCAKNR</sequence>